<name>A0A3M7R1N7_BRAPC</name>
<protein>
    <submittedName>
        <fullName evidence="1">Uncharacterized protein</fullName>
    </submittedName>
</protein>
<evidence type="ECO:0000313" key="2">
    <source>
        <dbReference type="Proteomes" id="UP000276133"/>
    </source>
</evidence>
<dbReference type="EMBL" id="REGN01004525">
    <property type="protein sequence ID" value="RNA17135.1"/>
    <property type="molecule type" value="Genomic_DNA"/>
</dbReference>
<accession>A0A3M7R1N7</accession>
<evidence type="ECO:0000313" key="1">
    <source>
        <dbReference type="EMBL" id="RNA17135.1"/>
    </source>
</evidence>
<reference evidence="1 2" key="1">
    <citation type="journal article" date="2018" name="Sci. Rep.">
        <title>Genomic signatures of local adaptation to the degree of environmental predictability in rotifers.</title>
        <authorList>
            <person name="Franch-Gras L."/>
            <person name="Hahn C."/>
            <person name="Garcia-Roger E.M."/>
            <person name="Carmona M.J."/>
            <person name="Serra M."/>
            <person name="Gomez A."/>
        </authorList>
    </citation>
    <scope>NUCLEOTIDE SEQUENCE [LARGE SCALE GENOMIC DNA]</scope>
    <source>
        <strain evidence="1">HYR1</strain>
    </source>
</reference>
<comment type="caution">
    <text evidence="1">The sequence shown here is derived from an EMBL/GenBank/DDBJ whole genome shotgun (WGS) entry which is preliminary data.</text>
</comment>
<proteinExistence type="predicted"/>
<keyword evidence="2" id="KW-1185">Reference proteome</keyword>
<dbReference type="Proteomes" id="UP000276133">
    <property type="component" value="Unassembled WGS sequence"/>
</dbReference>
<sequence>MFSRSRLLTNNKLCVQNHQELQNISREKFLDNLNQTSFLPYIYKINYIKPIYKITLLNFSQCR</sequence>
<gene>
    <name evidence="1" type="ORF">BpHYR1_034562</name>
</gene>
<organism evidence="1 2">
    <name type="scientific">Brachionus plicatilis</name>
    <name type="common">Marine rotifer</name>
    <name type="synonym">Brachionus muelleri</name>
    <dbReference type="NCBI Taxonomy" id="10195"/>
    <lineage>
        <taxon>Eukaryota</taxon>
        <taxon>Metazoa</taxon>
        <taxon>Spiralia</taxon>
        <taxon>Gnathifera</taxon>
        <taxon>Rotifera</taxon>
        <taxon>Eurotatoria</taxon>
        <taxon>Monogononta</taxon>
        <taxon>Pseudotrocha</taxon>
        <taxon>Ploima</taxon>
        <taxon>Brachionidae</taxon>
        <taxon>Brachionus</taxon>
    </lineage>
</organism>
<dbReference type="AlphaFoldDB" id="A0A3M7R1N7"/>